<dbReference type="RefSeq" id="YP_009030872.1">
    <property type="nucleotide sequence ID" value="NC_024125.2"/>
</dbReference>
<keyword evidence="1" id="KW-1133">Transmembrane helix</keyword>
<evidence type="ECO:0000313" key="3">
    <source>
        <dbReference type="Proteomes" id="UP000024439"/>
    </source>
</evidence>
<name>A0A023ZWB8_9CAUD</name>
<sequence>MSPFVGITSAALVSGAILLAGLGVVPAVAGGLLAFGIQRVIMTVITVIQ</sequence>
<keyword evidence="1" id="KW-0472">Membrane</keyword>
<keyword evidence="3" id="KW-1185">Reference proteome</keyword>
<evidence type="ECO:0000256" key="1">
    <source>
        <dbReference type="SAM" id="Phobius"/>
    </source>
</evidence>
<dbReference type="KEGG" id="vg:19485416"/>
<dbReference type="Proteomes" id="UP000024439">
    <property type="component" value="Segment"/>
</dbReference>
<protein>
    <submittedName>
        <fullName evidence="2">Uncharacterized protein</fullName>
    </submittedName>
</protein>
<evidence type="ECO:0000313" key="2">
    <source>
        <dbReference type="EMBL" id="AHY83465.1"/>
    </source>
</evidence>
<accession>A0A023ZWB8</accession>
<feature type="transmembrane region" description="Helical" evidence="1">
    <location>
        <begin position="12"/>
        <end position="35"/>
    </location>
</feature>
<proteinExistence type="predicted"/>
<reference evidence="2 3" key="1">
    <citation type="submission" date="2014-10" db="EMBL/GenBank/DDBJ databases">
        <title>Complete genome sequence of e11/2, a T-even type bacteriophage specific for E. coli O157:H7.</title>
        <authorList>
            <person name="Coffey B."/>
            <person name="Ross P."/>
            <person name="O'Flynn G."/>
            <person name="O'Sullivan O."/>
            <person name="Casey A."/>
            <person name="Callanan M."/>
            <person name="Coffey A."/>
            <person name="McAuliffe O."/>
        </authorList>
    </citation>
    <scope>NUCLEOTIDE SEQUENCE [LARGE SCALE GENOMIC DNA]</scope>
</reference>
<keyword evidence="1" id="KW-0812">Transmembrane</keyword>
<dbReference type="GeneID" id="19485416"/>
<organism evidence="2 3">
    <name type="scientific">Escherichia phage vB_EcoM_112</name>
    <dbReference type="NCBI Taxonomy" id="1495285"/>
    <lineage>
        <taxon>Viruses</taxon>
        <taxon>Duplodnaviria</taxon>
        <taxon>Heunggongvirae</taxon>
        <taxon>Uroviricota</taxon>
        <taxon>Caudoviricetes</taxon>
        <taxon>Pantevenvirales</taxon>
        <taxon>Straboviridae</taxon>
        <taxon>Tevenvirinae</taxon>
        <taxon>Tequatrovirus</taxon>
        <taxon>Tequatrovirus e112</taxon>
    </lineage>
</organism>
<gene>
    <name evidence="2" type="ORF">e112_277</name>
</gene>
<dbReference type="EMBL" id="KJ668714">
    <property type="protein sequence ID" value="AHY83465.1"/>
    <property type="molecule type" value="Genomic_DNA"/>
</dbReference>